<reference evidence="2" key="1">
    <citation type="submission" date="2017-09" db="EMBL/GenBank/DDBJ databases">
        <title>Depth-based differentiation of microbial function through sediment-hosted aquifers and enrichment of novel symbionts in the deep terrestrial subsurface.</title>
        <authorList>
            <person name="Probst A.J."/>
            <person name="Ladd B."/>
            <person name="Jarett J.K."/>
            <person name="Geller-Mcgrath D.E."/>
            <person name="Sieber C.M.K."/>
            <person name="Emerson J.B."/>
            <person name="Anantharaman K."/>
            <person name="Thomas B.C."/>
            <person name="Malmstrom R."/>
            <person name="Stieglmeier M."/>
            <person name="Klingl A."/>
            <person name="Woyke T."/>
            <person name="Ryan C.M."/>
            <person name="Banfield J.F."/>
        </authorList>
    </citation>
    <scope>NUCLEOTIDE SEQUENCE [LARGE SCALE GENOMIC DNA]</scope>
</reference>
<evidence type="ECO:0000313" key="2">
    <source>
        <dbReference type="Proteomes" id="UP000229056"/>
    </source>
</evidence>
<proteinExistence type="predicted"/>
<evidence type="ECO:0000313" key="1">
    <source>
        <dbReference type="EMBL" id="PIS05930.1"/>
    </source>
</evidence>
<name>A0A2H0W5L5_9BACT</name>
<dbReference type="EMBL" id="PEZY01000012">
    <property type="protein sequence ID" value="PIS05930.1"/>
    <property type="molecule type" value="Genomic_DNA"/>
</dbReference>
<gene>
    <name evidence="1" type="ORF">COT80_04140</name>
</gene>
<comment type="caution">
    <text evidence="1">The sequence shown here is derived from an EMBL/GenBank/DDBJ whole genome shotgun (WGS) entry which is preliminary data.</text>
</comment>
<accession>A0A2H0W5L5</accession>
<sequence>MSIDELDFAQELTLRIAPRQILFFLRVEKRGLEFPLHNTSLKYRRVFLVPNMVLAVIDETDEHLVVEWHGPTLQTEYKDHQSISPYSESISFVMDVPKACLADNSVVRIEASGVTKMKNHVPAILY</sequence>
<dbReference type="Proteomes" id="UP000229056">
    <property type="component" value="Unassembled WGS sequence"/>
</dbReference>
<protein>
    <submittedName>
        <fullName evidence="1">Uncharacterized protein</fullName>
    </submittedName>
</protein>
<dbReference type="AlphaFoldDB" id="A0A2H0W5L5"/>
<organism evidence="1 2">
    <name type="scientific">Candidatus Buchananbacteria bacterium CG10_big_fil_rev_8_21_14_0_10_33_19</name>
    <dbReference type="NCBI Taxonomy" id="1974525"/>
    <lineage>
        <taxon>Bacteria</taxon>
        <taxon>Candidatus Buchananiibacteriota</taxon>
    </lineage>
</organism>